<proteinExistence type="predicted"/>
<evidence type="ECO:0000256" key="3">
    <source>
        <dbReference type="ARBA" id="ARBA00023157"/>
    </source>
</evidence>
<feature type="domain" description="Kazal-like" evidence="5">
    <location>
        <begin position="108"/>
        <end position="161"/>
    </location>
</feature>
<protein>
    <recommendedName>
        <fullName evidence="5">Kazal-like domain-containing protein</fullName>
    </recommendedName>
</protein>
<evidence type="ECO:0000313" key="7">
    <source>
        <dbReference type="Proteomes" id="UP001381693"/>
    </source>
</evidence>
<feature type="region of interest" description="Disordered" evidence="4">
    <location>
        <begin position="1"/>
        <end position="21"/>
    </location>
</feature>
<sequence length="291" mass="30723">MFPNSVSAIPDRTGVSSTATVPDESLGSLVASTGTSGDGVDSVGTTDSLSVESAPCPEACTKIYLPVCGSDGQTYNNECMLKITACKSRSAGGINLYKEFDGPCVAALPRGPVCDEMCDKTFLPVCGSDGETYNNICLLNVADCLNPFTTITLASEGPCESTSAAGLSTDPRPSVDTSPSQSAIDSLTTGVHNTNVHTEDEVFKTSLPSIYDDSSAESTSSEEIYSLYIHDPMCSEVIFYHGIILVTKCVTRPISPIVKAMARPTATSVDWTLPIVLTLSPEYPWVKIDSQ</sequence>
<gene>
    <name evidence="6" type="ORF">SK128_018733</name>
</gene>
<dbReference type="SUPFAM" id="SSF100895">
    <property type="entry name" value="Kazal-type serine protease inhibitors"/>
    <property type="match status" value="2"/>
</dbReference>
<dbReference type="PROSITE" id="PS51465">
    <property type="entry name" value="KAZAL_2"/>
    <property type="match status" value="2"/>
</dbReference>
<evidence type="ECO:0000313" key="6">
    <source>
        <dbReference type="EMBL" id="KAK7073399.1"/>
    </source>
</evidence>
<keyword evidence="2" id="KW-0722">Serine protease inhibitor</keyword>
<dbReference type="GO" id="GO:0005576">
    <property type="term" value="C:extracellular region"/>
    <property type="evidence" value="ECO:0007669"/>
    <property type="project" value="TreeGrafter"/>
</dbReference>
<dbReference type="PANTHER" id="PTHR10913:SF45">
    <property type="entry name" value="FOLLISTATIN, ISOFORM A-RELATED"/>
    <property type="match status" value="1"/>
</dbReference>
<comment type="caution">
    <text evidence="6">The sequence shown here is derived from an EMBL/GenBank/DDBJ whole genome shotgun (WGS) entry which is preliminary data.</text>
</comment>
<name>A0AAN8X7E7_HALRR</name>
<organism evidence="6 7">
    <name type="scientific">Halocaridina rubra</name>
    <name type="common">Hawaiian red shrimp</name>
    <dbReference type="NCBI Taxonomy" id="373956"/>
    <lineage>
        <taxon>Eukaryota</taxon>
        <taxon>Metazoa</taxon>
        <taxon>Ecdysozoa</taxon>
        <taxon>Arthropoda</taxon>
        <taxon>Crustacea</taxon>
        <taxon>Multicrustacea</taxon>
        <taxon>Malacostraca</taxon>
        <taxon>Eumalacostraca</taxon>
        <taxon>Eucarida</taxon>
        <taxon>Decapoda</taxon>
        <taxon>Pleocyemata</taxon>
        <taxon>Caridea</taxon>
        <taxon>Atyoidea</taxon>
        <taxon>Atyidae</taxon>
        <taxon>Halocaridina</taxon>
    </lineage>
</organism>
<dbReference type="InterPro" id="IPR050653">
    <property type="entry name" value="Prot_Inhib_GrowthFact_Antg"/>
</dbReference>
<evidence type="ECO:0000259" key="5">
    <source>
        <dbReference type="PROSITE" id="PS51465"/>
    </source>
</evidence>
<dbReference type="PANTHER" id="PTHR10913">
    <property type="entry name" value="FOLLISTATIN-RELATED"/>
    <property type="match status" value="1"/>
</dbReference>
<evidence type="ECO:0000256" key="4">
    <source>
        <dbReference type="SAM" id="MobiDB-lite"/>
    </source>
</evidence>
<keyword evidence="3" id="KW-1015">Disulfide bond</keyword>
<dbReference type="Proteomes" id="UP001381693">
    <property type="component" value="Unassembled WGS sequence"/>
</dbReference>
<dbReference type="CDD" id="cd00104">
    <property type="entry name" value="KAZAL_FS"/>
    <property type="match status" value="2"/>
</dbReference>
<evidence type="ECO:0000256" key="1">
    <source>
        <dbReference type="ARBA" id="ARBA00022690"/>
    </source>
</evidence>
<accession>A0AAN8X7E7</accession>
<reference evidence="6 7" key="1">
    <citation type="submission" date="2023-11" db="EMBL/GenBank/DDBJ databases">
        <title>Halocaridina rubra genome assembly.</title>
        <authorList>
            <person name="Smith C."/>
        </authorList>
    </citation>
    <scope>NUCLEOTIDE SEQUENCE [LARGE SCALE GENOMIC DNA]</scope>
    <source>
        <strain evidence="6">EP-1</strain>
        <tissue evidence="6">Whole</tissue>
    </source>
</reference>
<feature type="domain" description="Kazal-like" evidence="5">
    <location>
        <begin position="50"/>
        <end position="106"/>
    </location>
</feature>
<dbReference type="InterPro" id="IPR036058">
    <property type="entry name" value="Kazal_dom_sf"/>
</dbReference>
<dbReference type="Pfam" id="PF00050">
    <property type="entry name" value="Kazal_1"/>
    <property type="match status" value="2"/>
</dbReference>
<keyword evidence="1" id="KW-0646">Protease inhibitor</keyword>
<keyword evidence="7" id="KW-1185">Reference proteome</keyword>
<dbReference type="EMBL" id="JAXCGZ010013209">
    <property type="protein sequence ID" value="KAK7073399.1"/>
    <property type="molecule type" value="Genomic_DNA"/>
</dbReference>
<feature type="region of interest" description="Disordered" evidence="4">
    <location>
        <begin position="162"/>
        <end position="182"/>
    </location>
</feature>
<dbReference type="AlphaFoldDB" id="A0AAN8X7E7"/>
<dbReference type="Gene3D" id="3.30.60.30">
    <property type="match status" value="2"/>
</dbReference>
<dbReference type="InterPro" id="IPR002350">
    <property type="entry name" value="Kazal_dom"/>
</dbReference>
<evidence type="ECO:0000256" key="2">
    <source>
        <dbReference type="ARBA" id="ARBA00022900"/>
    </source>
</evidence>
<dbReference type="SMART" id="SM00280">
    <property type="entry name" value="KAZAL"/>
    <property type="match status" value="2"/>
</dbReference>